<dbReference type="Proteomes" id="UP000654075">
    <property type="component" value="Unassembled WGS sequence"/>
</dbReference>
<evidence type="ECO:0000256" key="7">
    <source>
        <dbReference type="ARBA" id="ARBA00022989"/>
    </source>
</evidence>
<reference evidence="11" key="1">
    <citation type="submission" date="2021-02" db="EMBL/GenBank/DDBJ databases">
        <authorList>
            <person name="Dougan E. K."/>
            <person name="Rhodes N."/>
            <person name="Thang M."/>
            <person name="Chan C."/>
        </authorList>
    </citation>
    <scope>NUCLEOTIDE SEQUENCE</scope>
</reference>
<gene>
    <name evidence="11" type="ORF">PGLA1383_LOCUS28716</name>
</gene>
<comment type="catalytic activity">
    <reaction evidence="1">
        <text>riboflavin(in) = riboflavin(out)</text>
        <dbReference type="Rhea" id="RHEA:35015"/>
        <dbReference type="ChEBI" id="CHEBI:57986"/>
    </reaction>
</comment>
<evidence type="ECO:0000256" key="6">
    <source>
        <dbReference type="ARBA" id="ARBA00022692"/>
    </source>
</evidence>
<dbReference type="GO" id="GO:0032217">
    <property type="term" value="F:riboflavin transmembrane transporter activity"/>
    <property type="evidence" value="ECO:0007669"/>
    <property type="project" value="InterPro"/>
</dbReference>
<feature type="region of interest" description="Disordered" evidence="9">
    <location>
        <begin position="1"/>
        <end position="27"/>
    </location>
</feature>
<protein>
    <submittedName>
        <fullName evidence="11">Uncharacterized protein</fullName>
    </submittedName>
</protein>
<feature type="transmembrane region" description="Helical" evidence="10">
    <location>
        <begin position="140"/>
        <end position="160"/>
    </location>
</feature>
<organism evidence="11 12">
    <name type="scientific">Polarella glacialis</name>
    <name type="common">Dinoflagellate</name>
    <dbReference type="NCBI Taxonomy" id="89957"/>
    <lineage>
        <taxon>Eukaryota</taxon>
        <taxon>Sar</taxon>
        <taxon>Alveolata</taxon>
        <taxon>Dinophyceae</taxon>
        <taxon>Suessiales</taxon>
        <taxon>Suessiaceae</taxon>
        <taxon>Polarella</taxon>
    </lineage>
</organism>
<dbReference type="AlphaFoldDB" id="A0A813FBF2"/>
<feature type="transmembrane region" description="Helical" evidence="10">
    <location>
        <begin position="235"/>
        <end position="255"/>
    </location>
</feature>
<feature type="non-terminal residue" evidence="11">
    <location>
        <position position="1"/>
    </location>
</feature>
<dbReference type="InterPro" id="IPR009357">
    <property type="entry name" value="Riboflavin_transptr"/>
</dbReference>
<feature type="compositionally biased region" description="Basic and acidic residues" evidence="9">
    <location>
        <begin position="8"/>
        <end position="24"/>
    </location>
</feature>
<evidence type="ECO:0000313" key="11">
    <source>
        <dbReference type="EMBL" id="CAE8610903.1"/>
    </source>
</evidence>
<name>A0A813FBF2_POLGL</name>
<evidence type="ECO:0000313" key="12">
    <source>
        <dbReference type="Proteomes" id="UP000654075"/>
    </source>
</evidence>
<sequence>MPPSVLRDALEGEVAHRPSRDRSLRVSFTLPEPSPEDRWADSAALIRSSSGLSSLSSFSGSFSSRARSHSRLDAETFLDKARSFERLHDEDSEALGPPIPVPQASLLLWCLFGASGWWSSNAISAELPLYVSLLPEAQQVGMLISVATQLGNIFPILYKVLQPHLNIEVRRLIHCMQVLALVSLLATAALWDEQTLGRSLPLLGLTFVTGGVGCMTDVTFWSYAMAFPARCTKAISVGMTLGGLMLNLLSVLQMGGRSAKDPRFSPGAADFDSQHAINSLPLTADTSFSAHQAESCDLPAAWELHPWAATGLQMGCFIVYGAVYTLPTLLPFVASAYRCATHREQLLLWMLTFQN</sequence>
<keyword evidence="4" id="KW-0813">Transport</keyword>
<keyword evidence="7 10" id="KW-1133">Transmembrane helix</keyword>
<evidence type="ECO:0000256" key="5">
    <source>
        <dbReference type="ARBA" id="ARBA00022475"/>
    </source>
</evidence>
<dbReference type="PANTHER" id="PTHR12929">
    <property type="entry name" value="SOLUTE CARRIER FAMILY 52"/>
    <property type="match status" value="1"/>
</dbReference>
<evidence type="ECO:0000256" key="3">
    <source>
        <dbReference type="ARBA" id="ARBA00006366"/>
    </source>
</evidence>
<evidence type="ECO:0000256" key="2">
    <source>
        <dbReference type="ARBA" id="ARBA00004651"/>
    </source>
</evidence>
<evidence type="ECO:0000256" key="1">
    <source>
        <dbReference type="ARBA" id="ARBA00000215"/>
    </source>
</evidence>
<dbReference type="OrthoDB" id="9995836at2759"/>
<dbReference type="EMBL" id="CAJNNV010024862">
    <property type="protein sequence ID" value="CAE8610903.1"/>
    <property type="molecule type" value="Genomic_DNA"/>
</dbReference>
<keyword evidence="6 10" id="KW-0812">Transmembrane</keyword>
<keyword evidence="5" id="KW-1003">Cell membrane</keyword>
<feature type="transmembrane region" description="Helical" evidence="10">
    <location>
        <begin position="203"/>
        <end position="223"/>
    </location>
</feature>
<evidence type="ECO:0000256" key="10">
    <source>
        <dbReference type="SAM" id="Phobius"/>
    </source>
</evidence>
<evidence type="ECO:0000256" key="4">
    <source>
        <dbReference type="ARBA" id="ARBA00022448"/>
    </source>
</evidence>
<dbReference type="Pfam" id="PF06237">
    <property type="entry name" value="SLC52_ribofla_tr"/>
    <property type="match status" value="1"/>
</dbReference>
<dbReference type="GO" id="GO:0005886">
    <property type="term" value="C:plasma membrane"/>
    <property type="evidence" value="ECO:0007669"/>
    <property type="project" value="UniProtKB-SubCell"/>
</dbReference>
<comment type="similarity">
    <text evidence="3">Belongs to the riboflavin transporter family.</text>
</comment>
<keyword evidence="12" id="KW-1185">Reference proteome</keyword>
<comment type="caution">
    <text evidence="11">The sequence shown here is derived from an EMBL/GenBank/DDBJ whole genome shotgun (WGS) entry which is preliminary data.</text>
</comment>
<proteinExistence type="inferred from homology"/>
<feature type="transmembrane region" description="Helical" evidence="10">
    <location>
        <begin position="317"/>
        <end position="337"/>
    </location>
</feature>
<feature type="transmembrane region" description="Helical" evidence="10">
    <location>
        <begin position="172"/>
        <end position="191"/>
    </location>
</feature>
<keyword evidence="8 10" id="KW-0472">Membrane</keyword>
<accession>A0A813FBF2</accession>
<evidence type="ECO:0000256" key="8">
    <source>
        <dbReference type="ARBA" id="ARBA00023136"/>
    </source>
</evidence>
<evidence type="ECO:0000256" key="9">
    <source>
        <dbReference type="SAM" id="MobiDB-lite"/>
    </source>
</evidence>
<comment type="subcellular location">
    <subcellularLocation>
        <location evidence="2">Cell membrane</location>
        <topology evidence="2">Multi-pass membrane protein</topology>
    </subcellularLocation>
</comment>